<dbReference type="EMBL" id="GL377304">
    <property type="protein sequence ID" value="EFI99196.1"/>
    <property type="molecule type" value="Genomic_DNA"/>
</dbReference>
<evidence type="ECO:0000313" key="1">
    <source>
        <dbReference type="EMBL" id="EFI99196.1"/>
    </source>
</evidence>
<reference evidence="1 2" key="1">
    <citation type="journal article" date="2010" name="Nat. Biotechnol.">
        <title>Genome sequence of the model mushroom Schizophyllum commune.</title>
        <authorList>
            <person name="Ohm R.A."/>
            <person name="de Jong J.F."/>
            <person name="Lugones L.G."/>
            <person name="Aerts A."/>
            <person name="Kothe E."/>
            <person name="Stajich J.E."/>
            <person name="de Vries R.P."/>
            <person name="Record E."/>
            <person name="Levasseur A."/>
            <person name="Baker S.E."/>
            <person name="Bartholomew K.A."/>
            <person name="Coutinho P.M."/>
            <person name="Erdmann S."/>
            <person name="Fowler T.J."/>
            <person name="Gathman A.C."/>
            <person name="Lombard V."/>
            <person name="Henrissat B."/>
            <person name="Knabe N."/>
            <person name="Kuees U."/>
            <person name="Lilly W.W."/>
            <person name="Lindquist E."/>
            <person name="Lucas S."/>
            <person name="Magnuson J.K."/>
            <person name="Piumi F."/>
            <person name="Raudaskoski M."/>
            <person name="Salamov A."/>
            <person name="Schmutz J."/>
            <person name="Schwarze F.W.M.R."/>
            <person name="vanKuyk P.A."/>
            <person name="Horton J.S."/>
            <person name="Grigoriev I.V."/>
            <person name="Woesten H.A.B."/>
        </authorList>
    </citation>
    <scope>NUCLEOTIDE SEQUENCE [LARGE SCALE GENOMIC DNA]</scope>
    <source>
        <strain evidence="2">H4-8 / FGSC 9210</strain>
    </source>
</reference>
<sequence>MSGVDDTDLIQFAGSCSQARDAVQSYRDRVYDLCTALQRYMTIEQARQLRLRMRDNNAVISGSFALRFIGRYDFEEGDLDIYAFGGDILPIGDFLASIGYLFTPRAVQEPHFDSAVSRACDDSITPEGTVDSTESSSDYTEVETFTFMRGSAKIQLMMCRLGVAETILQFHSTVVMNMITHDTAYSLYPRATFVDKRTLKTCKGDTRECEAVALAKYEQRGWEVVDKMSPIDALSHNTEFGKGFRYVGDEMTRIIKLNNPVSYPGSSDKIKYNSWTLKYSEAVRPRPTSNDPIPHWWFMKPQMETWTGVDEEWNIDAFCFAYPHMADRFTESASCSKMPINLWTTTRASTELMAICLDVASRASTRSALGC</sequence>
<dbReference type="HOGENOM" id="CLU_036419_2_1_1"/>
<evidence type="ECO:0000313" key="2">
    <source>
        <dbReference type="Proteomes" id="UP000007431"/>
    </source>
</evidence>
<dbReference type="GeneID" id="9592256"/>
<protein>
    <submittedName>
        <fullName evidence="1">Uncharacterized protein</fullName>
    </submittedName>
</protein>
<feature type="non-terminal residue" evidence="1">
    <location>
        <position position="371"/>
    </location>
</feature>
<dbReference type="OrthoDB" id="3041043at2759"/>
<dbReference type="InParanoid" id="D8PY60"/>
<name>D8PY60_SCHCM</name>
<accession>D8PY60</accession>
<organism evidence="2">
    <name type="scientific">Schizophyllum commune (strain H4-8 / FGSC 9210)</name>
    <name type="common">Split gill fungus</name>
    <dbReference type="NCBI Taxonomy" id="578458"/>
    <lineage>
        <taxon>Eukaryota</taxon>
        <taxon>Fungi</taxon>
        <taxon>Dikarya</taxon>
        <taxon>Basidiomycota</taxon>
        <taxon>Agaricomycotina</taxon>
        <taxon>Agaricomycetes</taxon>
        <taxon>Agaricomycetidae</taxon>
        <taxon>Agaricales</taxon>
        <taxon>Schizophyllaceae</taxon>
        <taxon>Schizophyllum</taxon>
    </lineage>
</organism>
<keyword evidence="2" id="KW-1185">Reference proteome</keyword>
<dbReference type="VEuPathDB" id="FungiDB:SCHCODRAFT_01177179"/>
<dbReference type="KEGG" id="scm:SCHCO_01177179"/>
<gene>
    <name evidence="1" type="ORF">SCHCODRAFT_107422</name>
</gene>
<dbReference type="OMA" id="ITYSKAY"/>
<dbReference type="Proteomes" id="UP000007431">
    <property type="component" value="Unassembled WGS sequence"/>
</dbReference>
<dbReference type="AlphaFoldDB" id="D8PY60"/>
<proteinExistence type="predicted"/>